<dbReference type="AlphaFoldDB" id="A0A8H4ILQ1"/>
<evidence type="ECO:0000313" key="2">
    <source>
        <dbReference type="EMBL" id="KAF4303421.1"/>
    </source>
</evidence>
<gene>
    <name evidence="2" type="ORF">GTA08_BOTSDO09298</name>
</gene>
<feature type="region of interest" description="Disordered" evidence="1">
    <location>
        <begin position="351"/>
        <end position="505"/>
    </location>
</feature>
<evidence type="ECO:0008006" key="4">
    <source>
        <dbReference type="Google" id="ProtNLM"/>
    </source>
</evidence>
<dbReference type="EMBL" id="WWBZ02000062">
    <property type="protein sequence ID" value="KAF4303421.1"/>
    <property type="molecule type" value="Genomic_DNA"/>
</dbReference>
<protein>
    <recommendedName>
        <fullName evidence="4">WHIM1 domain-containing protein</fullName>
    </recommendedName>
</protein>
<proteinExistence type="predicted"/>
<feature type="compositionally biased region" description="Acidic residues" evidence="1">
    <location>
        <begin position="459"/>
        <end position="500"/>
    </location>
</feature>
<feature type="region of interest" description="Disordered" evidence="1">
    <location>
        <begin position="1"/>
        <end position="67"/>
    </location>
</feature>
<sequence length="674" mass="74240">MSDSELSSVLSSPPASDDEAKVIGPLDKFLQKPSSKKKMAATTTAQAPPSPQVQRKRPASPPHEEVLADNPDIAFIVMFRSRFTDAFPPKCPHLGPQDIERGIVDPVPSPQVESLLCALLGLALNRKKPVEYVTQRPIPVAPPPRSLQKDIWKGHYGRALEEVMSTHRPEWPRAWGNVNPLSGSRSFNNMTPQERLSVLRAIIIWSLHGSEVIKGIIKESYKQNRHDDDLNQPLSVQAWGSDGDKRRYWLVEGKDDTPFRLYRESNPANKKITWWSVAGTIDELRVVAAKLAEDSTQASRRLGERINAAIPRFEATEEKRKRREYRMQRKAQFARPEPGFSLYEGRTRGKRMKYTFSDEEEDTSDALSTRRSTRRGTPTDNMPVITASGRQVRSRLGGVYGESLLSGQNTDFDSAATGEYERSDASEGPNGRATRIVRGRVGVPQRSHHKHIEGYNSIDEMDDEEEADEWDGGDDDDEDDLGLNDDDDEESMGDDESDDEIYVKPRGSLVVTLRIHPERLAAASSPVQQPSSPPALNEQVEDKMDIDGAAAARTHAATTPADAITQKAASVDDSIRAIQQPAQITSDNAQTTSKPLLAEPVHAEGIAKLPSPPASITLKPGKPEVNGQPEESVPVANGYSAQQPLLNGQAVHDAPPTKIQELAMPDASPANTTQ</sequence>
<dbReference type="Proteomes" id="UP000572817">
    <property type="component" value="Unassembled WGS sequence"/>
</dbReference>
<feature type="compositionally biased region" description="Low complexity" evidence="1">
    <location>
        <begin position="1"/>
        <end position="15"/>
    </location>
</feature>
<dbReference type="PANTHER" id="PTHR42107:SF1">
    <property type="entry name" value="WHIM1 DOMAIN-CONTAINING PROTEIN"/>
    <property type="match status" value="1"/>
</dbReference>
<keyword evidence="3" id="KW-1185">Reference proteome</keyword>
<feature type="region of interest" description="Disordered" evidence="1">
    <location>
        <begin position="605"/>
        <end position="635"/>
    </location>
</feature>
<organism evidence="2 3">
    <name type="scientific">Botryosphaeria dothidea</name>
    <dbReference type="NCBI Taxonomy" id="55169"/>
    <lineage>
        <taxon>Eukaryota</taxon>
        <taxon>Fungi</taxon>
        <taxon>Dikarya</taxon>
        <taxon>Ascomycota</taxon>
        <taxon>Pezizomycotina</taxon>
        <taxon>Dothideomycetes</taxon>
        <taxon>Dothideomycetes incertae sedis</taxon>
        <taxon>Botryosphaeriales</taxon>
        <taxon>Botryosphaeriaceae</taxon>
        <taxon>Botryosphaeria</taxon>
    </lineage>
</organism>
<evidence type="ECO:0000256" key="1">
    <source>
        <dbReference type="SAM" id="MobiDB-lite"/>
    </source>
</evidence>
<reference evidence="2" key="1">
    <citation type="submission" date="2020-04" db="EMBL/GenBank/DDBJ databases">
        <title>Genome Assembly and Annotation of Botryosphaeria dothidea sdau 11-99, a Latent Pathogen of Apple Fruit Ring Rot in China.</title>
        <authorList>
            <person name="Yu C."/>
            <person name="Diao Y."/>
            <person name="Lu Q."/>
            <person name="Zhao J."/>
            <person name="Cui S."/>
            <person name="Peng C."/>
            <person name="He B."/>
            <person name="Liu H."/>
        </authorList>
    </citation>
    <scope>NUCLEOTIDE SEQUENCE [LARGE SCALE GENOMIC DNA]</scope>
    <source>
        <strain evidence="2">Sdau11-99</strain>
    </source>
</reference>
<name>A0A8H4ILQ1_9PEZI</name>
<dbReference type="PANTHER" id="PTHR42107">
    <property type="entry name" value="YALI0D24453P"/>
    <property type="match status" value="1"/>
</dbReference>
<accession>A0A8H4ILQ1</accession>
<comment type="caution">
    <text evidence="2">The sequence shown here is derived from an EMBL/GenBank/DDBJ whole genome shotgun (WGS) entry which is preliminary data.</text>
</comment>
<feature type="region of interest" description="Disordered" evidence="1">
    <location>
        <begin position="650"/>
        <end position="674"/>
    </location>
</feature>
<dbReference type="OrthoDB" id="349045at2759"/>
<evidence type="ECO:0000313" key="3">
    <source>
        <dbReference type="Proteomes" id="UP000572817"/>
    </source>
</evidence>